<dbReference type="GO" id="GO:0005634">
    <property type="term" value="C:nucleus"/>
    <property type="evidence" value="ECO:0007669"/>
    <property type="project" value="TreeGrafter"/>
</dbReference>
<reference evidence="3" key="1">
    <citation type="submission" date="2022-07" db="EMBL/GenBank/DDBJ databases">
        <title>Phylogenomic reconstructions and comparative analyses of Kickxellomycotina fungi.</title>
        <authorList>
            <person name="Reynolds N.K."/>
            <person name="Stajich J.E."/>
            <person name="Barry K."/>
            <person name="Grigoriev I.V."/>
            <person name="Crous P."/>
            <person name="Smith M.E."/>
        </authorList>
    </citation>
    <scope>NUCLEOTIDE SEQUENCE</scope>
    <source>
        <strain evidence="3">NRRL 1566</strain>
    </source>
</reference>
<dbReference type="InterPro" id="IPR007918">
    <property type="entry name" value="MDM35_apoptosis"/>
</dbReference>
<dbReference type="GO" id="GO:0005829">
    <property type="term" value="C:cytosol"/>
    <property type="evidence" value="ECO:0007669"/>
    <property type="project" value="TreeGrafter"/>
</dbReference>
<name>A0A9W8LY03_9FUNG</name>
<dbReference type="Proteomes" id="UP001139887">
    <property type="component" value="Unassembled WGS sequence"/>
</dbReference>
<dbReference type="PANTHER" id="PTHR46403:SF1">
    <property type="entry name" value="TP53-REGULATED INHIBITOR OF APOPTOSIS 1"/>
    <property type="match status" value="1"/>
</dbReference>
<feature type="non-terminal residue" evidence="3">
    <location>
        <position position="1"/>
    </location>
</feature>
<proteinExistence type="inferred from homology"/>
<dbReference type="GO" id="GO:0045332">
    <property type="term" value="P:phospholipid translocation"/>
    <property type="evidence" value="ECO:0007669"/>
    <property type="project" value="TreeGrafter"/>
</dbReference>
<sequence length="75" mass="8569">SIDSKCTPLKREFDACFTWWYSEKFLKGEKTNDCEQLFKAYQACLKTVLHEKGLDKMIDDARPSIGSPFTGSGQK</sequence>
<evidence type="ECO:0000313" key="4">
    <source>
        <dbReference type="Proteomes" id="UP001139887"/>
    </source>
</evidence>
<dbReference type="OrthoDB" id="19091at2759"/>
<keyword evidence="4" id="KW-1185">Reference proteome</keyword>
<comment type="caution">
    <text evidence="3">The sequence shown here is derived from an EMBL/GenBank/DDBJ whole genome shotgun (WGS) entry which is preliminary data.</text>
</comment>
<protein>
    <submittedName>
        <fullName evidence="3">Mitochondrial distribution and morphology protein 35</fullName>
    </submittedName>
</protein>
<dbReference type="GO" id="GO:0005758">
    <property type="term" value="C:mitochondrial intermembrane space"/>
    <property type="evidence" value="ECO:0007669"/>
    <property type="project" value="TreeGrafter"/>
</dbReference>
<evidence type="ECO:0000256" key="2">
    <source>
        <dbReference type="ARBA" id="ARBA00023157"/>
    </source>
</evidence>
<accession>A0A9W8LY03</accession>
<dbReference type="EMBL" id="JANBUW010001147">
    <property type="protein sequence ID" value="KAJ2844221.1"/>
    <property type="molecule type" value="Genomic_DNA"/>
</dbReference>
<gene>
    <name evidence="3" type="primary">MDM35</name>
    <name evidence="3" type="ORF">IWW36_005267</name>
</gene>
<dbReference type="PANTHER" id="PTHR46403">
    <property type="entry name" value="TP53-REGULATED INHIBITOR OF APOPTOSIS 1"/>
    <property type="match status" value="1"/>
</dbReference>
<dbReference type="GO" id="GO:1990050">
    <property type="term" value="F:phosphatidic acid transfer activity"/>
    <property type="evidence" value="ECO:0007669"/>
    <property type="project" value="TreeGrafter"/>
</dbReference>
<dbReference type="AlphaFoldDB" id="A0A9W8LY03"/>
<evidence type="ECO:0000313" key="3">
    <source>
        <dbReference type="EMBL" id="KAJ2844221.1"/>
    </source>
</evidence>
<keyword evidence="2" id="KW-1015">Disulfide bond</keyword>
<organism evidence="3 4">
    <name type="scientific">Coemansia brasiliensis</name>
    <dbReference type="NCBI Taxonomy" id="2650707"/>
    <lineage>
        <taxon>Eukaryota</taxon>
        <taxon>Fungi</taxon>
        <taxon>Fungi incertae sedis</taxon>
        <taxon>Zoopagomycota</taxon>
        <taxon>Kickxellomycotina</taxon>
        <taxon>Kickxellomycetes</taxon>
        <taxon>Kickxellales</taxon>
        <taxon>Kickxellaceae</taxon>
        <taxon>Coemansia</taxon>
    </lineage>
</organism>
<dbReference type="Pfam" id="PF05254">
    <property type="entry name" value="UPF0203"/>
    <property type="match status" value="1"/>
</dbReference>
<comment type="similarity">
    <text evidence="1">Belongs to the TRIAP1/MDM35 family.</text>
</comment>
<evidence type="ECO:0000256" key="1">
    <source>
        <dbReference type="ARBA" id="ARBA00006196"/>
    </source>
</evidence>